<keyword evidence="1" id="KW-0813">Transport</keyword>
<evidence type="ECO:0000313" key="9">
    <source>
        <dbReference type="EMBL" id="GAH28198.1"/>
    </source>
</evidence>
<protein>
    <recommendedName>
        <fullName evidence="10">Protein translocase SEC61 complex subunit gamma</fullName>
    </recommendedName>
</protein>
<dbReference type="GO" id="GO:0012505">
    <property type="term" value="C:endomembrane system"/>
    <property type="evidence" value="ECO:0007669"/>
    <property type="project" value="UniProtKB-SubCell"/>
</dbReference>
<comment type="caution">
    <text evidence="9">The sequence shown here is derived from an EMBL/GenBank/DDBJ whole genome shotgun (WGS) entry which is preliminary data.</text>
</comment>
<dbReference type="InterPro" id="IPR001901">
    <property type="entry name" value="Translocase_SecE/Sec61-g"/>
</dbReference>
<evidence type="ECO:0000256" key="6">
    <source>
        <dbReference type="ARBA" id="ARBA00023136"/>
    </source>
</evidence>
<dbReference type="SUPFAM" id="SSF103456">
    <property type="entry name" value="Preprotein translocase SecE subunit"/>
    <property type="match status" value="1"/>
</dbReference>
<feature type="transmembrane region" description="Helical" evidence="8">
    <location>
        <begin position="31"/>
        <end position="54"/>
    </location>
</feature>
<proteinExistence type="inferred from homology"/>
<keyword evidence="5" id="KW-0811">Translocation</keyword>
<comment type="subcellular location">
    <subcellularLocation>
        <location evidence="7">Endomembrane system</location>
        <topology evidence="7">Single-pass membrane protein</topology>
    </subcellularLocation>
</comment>
<evidence type="ECO:0008006" key="10">
    <source>
        <dbReference type="Google" id="ProtNLM"/>
    </source>
</evidence>
<dbReference type="GO" id="GO:0006605">
    <property type="term" value="P:protein targeting"/>
    <property type="evidence" value="ECO:0007669"/>
    <property type="project" value="InterPro"/>
</dbReference>
<evidence type="ECO:0000256" key="8">
    <source>
        <dbReference type="SAM" id="Phobius"/>
    </source>
</evidence>
<dbReference type="GO" id="GO:0016020">
    <property type="term" value="C:membrane"/>
    <property type="evidence" value="ECO:0007669"/>
    <property type="project" value="InterPro"/>
</dbReference>
<keyword evidence="6 8" id="KW-0472">Membrane</keyword>
<dbReference type="InterPro" id="IPR023391">
    <property type="entry name" value="Prot_translocase_SecE_dom_sf"/>
</dbReference>
<evidence type="ECO:0000256" key="1">
    <source>
        <dbReference type="ARBA" id="ARBA00022448"/>
    </source>
</evidence>
<name>X1G594_9ZZZZ</name>
<keyword evidence="3" id="KW-0653">Protein transport</keyword>
<evidence type="ECO:0000256" key="3">
    <source>
        <dbReference type="ARBA" id="ARBA00022927"/>
    </source>
</evidence>
<accession>X1G594</accession>
<dbReference type="GO" id="GO:0006886">
    <property type="term" value="P:intracellular protein transport"/>
    <property type="evidence" value="ECO:0007669"/>
    <property type="project" value="InterPro"/>
</dbReference>
<sequence length="58" mass="6615">MGKMDKPKAFIAKSKRVWLILKKPTRKEYEMIAKVSAIGILILGVVGFIIAFFMKIFV</sequence>
<dbReference type="HAMAP" id="MF_00422">
    <property type="entry name" value="SecE"/>
    <property type="match status" value="1"/>
</dbReference>
<keyword evidence="2 8" id="KW-0812">Transmembrane</keyword>
<evidence type="ECO:0000256" key="2">
    <source>
        <dbReference type="ARBA" id="ARBA00022692"/>
    </source>
</evidence>
<dbReference type="NCBIfam" id="TIGR00327">
    <property type="entry name" value="secE_euk_arch"/>
    <property type="match status" value="1"/>
</dbReference>
<evidence type="ECO:0000256" key="4">
    <source>
        <dbReference type="ARBA" id="ARBA00022989"/>
    </source>
</evidence>
<keyword evidence="4 8" id="KW-1133">Transmembrane helix</keyword>
<dbReference type="Gene3D" id="1.20.5.820">
    <property type="entry name" value="Preprotein translocase SecE subunit"/>
    <property type="match status" value="1"/>
</dbReference>
<dbReference type="GO" id="GO:0008320">
    <property type="term" value="F:protein transmembrane transporter activity"/>
    <property type="evidence" value="ECO:0007669"/>
    <property type="project" value="InterPro"/>
</dbReference>
<organism evidence="9">
    <name type="scientific">marine sediment metagenome</name>
    <dbReference type="NCBI Taxonomy" id="412755"/>
    <lineage>
        <taxon>unclassified sequences</taxon>
        <taxon>metagenomes</taxon>
        <taxon>ecological metagenomes</taxon>
    </lineage>
</organism>
<dbReference type="InterPro" id="IPR008158">
    <property type="entry name" value="Translocase_Sec61-g"/>
</dbReference>
<dbReference type="EMBL" id="BARU01005202">
    <property type="protein sequence ID" value="GAH28198.1"/>
    <property type="molecule type" value="Genomic_DNA"/>
</dbReference>
<dbReference type="AlphaFoldDB" id="X1G594"/>
<evidence type="ECO:0000256" key="5">
    <source>
        <dbReference type="ARBA" id="ARBA00023010"/>
    </source>
</evidence>
<evidence type="ECO:0000256" key="7">
    <source>
        <dbReference type="ARBA" id="ARBA00037847"/>
    </source>
</evidence>
<reference evidence="9" key="1">
    <citation type="journal article" date="2014" name="Front. Microbiol.">
        <title>High frequency of phylogenetically diverse reductive dehalogenase-homologous genes in deep subseafloor sedimentary metagenomes.</title>
        <authorList>
            <person name="Kawai M."/>
            <person name="Futagami T."/>
            <person name="Toyoda A."/>
            <person name="Takaki Y."/>
            <person name="Nishi S."/>
            <person name="Hori S."/>
            <person name="Arai W."/>
            <person name="Tsubouchi T."/>
            <person name="Morono Y."/>
            <person name="Uchiyama I."/>
            <person name="Ito T."/>
            <person name="Fujiyama A."/>
            <person name="Inagaki F."/>
            <person name="Takami H."/>
        </authorList>
    </citation>
    <scope>NUCLEOTIDE SEQUENCE</scope>
    <source>
        <strain evidence="9">Expedition CK06-06</strain>
    </source>
</reference>
<gene>
    <name evidence="9" type="ORF">S03H2_10074</name>
</gene>